<dbReference type="Proteomes" id="UP001283361">
    <property type="component" value="Unassembled WGS sequence"/>
</dbReference>
<gene>
    <name evidence="2" type="ORF">RRG08_056552</name>
</gene>
<evidence type="ECO:0000256" key="1">
    <source>
        <dbReference type="SAM" id="MobiDB-lite"/>
    </source>
</evidence>
<feature type="compositionally biased region" description="Basic and acidic residues" evidence="1">
    <location>
        <begin position="871"/>
        <end position="885"/>
    </location>
</feature>
<organism evidence="2 3">
    <name type="scientific">Elysia crispata</name>
    <name type="common">lettuce slug</name>
    <dbReference type="NCBI Taxonomy" id="231223"/>
    <lineage>
        <taxon>Eukaryota</taxon>
        <taxon>Metazoa</taxon>
        <taxon>Spiralia</taxon>
        <taxon>Lophotrochozoa</taxon>
        <taxon>Mollusca</taxon>
        <taxon>Gastropoda</taxon>
        <taxon>Heterobranchia</taxon>
        <taxon>Euthyneura</taxon>
        <taxon>Panpulmonata</taxon>
        <taxon>Sacoglossa</taxon>
        <taxon>Placobranchoidea</taxon>
        <taxon>Plakobranchidae</taxon>
        <taxon>Elysia</taxon>
    </lineage>
</organism>
<feature type="region of interest" description="Disordered" evidence="1">
    <location>
        <begin position="843"/>
        <end position="885"/>
    </location>
</feature>
<feature type="compositionally biased region" description="Basic and acidic residues" evidence="1">
    <location>
        <begin position="678"/>
        <end position="697"/>
    </location>
</feature>
<feature type="region of interest" description="Disordered" evidence="1">
    <location>
        <begin position="1256"/>
        <end position="1348"/>
    </location>
</feature>
<protein>
    <submittedName>
        <fullName evidence="2">Uncharacterized protein</fullName>
    </submittedName>
</protein>
<feature type="compositionally biased region" description="Basic and acidic residues" evidence="1">
    <location>
        <begin position="1123"/>
        <end position="1134"/>
    </location>
</feature>
<evidence type="ECO:0000313" key="2">
    <source>
        <dbReference type="EMBL" id="KAK3742194.1"/>
    </source>
</evidence>
<feature type="compositionally biased region" description="Basic and acidic residues" evidence="1">
    <location>
        <begin position="186"/>
        <end position="198"/>
    </location>
</feature>
<feature type="region of interest" description="Disordered" evidence="1">
    <location>
        <begin position="1016"/>
        <end position="1037"/>
    </location>
</feature>
<feature type="compositionally biased region" description="Polar residues" evidence="1">
    <location>
        <begin position="1160"/>
        <end position="1185"/>
    </location>
</feature>
<feature type="region of interest" description="Disordered" evidence="1">
    <location>
        <begin position="1093"/>
        <end position="1189"/>
    </location>
</feature>
<keyword evidence="3" id="KW-1185">Reference proteome</keyword>
<feature type="region of interest" description="Disordered" evidence="1">
    <location>
        <begin position="152"/>
        <end position="203"/>
    </location>
</feature>
<sequence length="1428" mass="157757">MPAAEVLSCRSVPKSLSHTGPKYAQFPVPSSHPLRRVMSHTSADECLSYTREGSGFAIKKSPVQESRTDLTSRMSSPSLGSLLSRLLRPERKDRSTAANKVDVRKRHSAPVPASFDVTNLAHIPPAAAAKTQSKSKRKQIIDTINEDEAYLTNRENIQKNNKNGKQKKTTQNVAMRKAADDQAGGADKENRKKLESARSKKAARRHSTGLAYWFCVSGNADTLERGLKAPFPQGRKNRAEDAITDKHKKKRELTSVPEKSKPQDKNTPGTPKPVSLAGVIRRDGKKRKGDTKNRHSAPPDTLAVFRPKERPTTPSQYTGCVTHQEETSLRGQLDRMEVAPSPTRSMSPGVRYRVDGTLERPYVFPSALTFGAEGRKIRLRSSSASPVQECPGQLGPNPATSLVVAEVHDAAGQVKRAETKQVEQRQVYGSNPNIADISYDDFDVRKAFYLKYDGCNTQEPAQSDTNTRTNRHSMPVFPAAFDVMTPSHSGWAGSPHDPPAFGTDDIYQSQSHTVRQRYSMPPKNDEFVYMGSRENLNVWNEFMDKQDAQSSVVSHNENEPRKRYSTPVQNSDYVYMGSIENIQLLNADDKRAGCLSLKRDVDAFFLTGSGAMPSLSGEGIESTMADRYPRTPGSSASDIESQRAREAFAQDIPFQGDEASNQTSLSLYKKNNQLEEHHRSLPELCTPHERRLPRDTQSESNAVEDDVVLSDKDDVAREKPPQTFRRDPFARNLGRASCMPGNKRSFAPPPAIFSQSDSTVQLIGTNETSEKHMSAVERFSIMPGNRRFKLPPPPNYTPPREEMEEVQAKLSECHKGSQTDLHDEALYCVNMEDRDLSLTRDQAKTIHSSISHPEPTCSEAEPGKSGVKVSATDERSQQTEKSSDRIIKHPTKVQRLLKTSTSSSIGSDDVFKDASASDTTWPADMFPPSRKGKYNLAGVRPNYISKALAGSETSRDPLPAAVNVIDTGLNNKTDQGEISRDTRKHEDKKSLKCFENIEMVHAAMTSTPKVIRRDKAEVKPEDTSTQANEINRPVPTPRKRYSALGLMNNSASSLSFNEVTNDHTSAVRVASVPNPEQSSKEIKQLENISNQVSALARSPPVPMKRQNISKSRTSSESCFSSPEDSRRADPDKPSAESSMKSKLVGSLKTRSEQNVPRAVRSTSSSDNPKDNQQSGHGASEAQSGPCSRRRLERGCRLDDTCIADDEMSCVDDGNTGEEQDLARGQDWRRSMRKCVSMDDLLRSGSILDRSMILARKRRRRMRDRKCQSQVLLSSSEDEDAADMMSAKRRAASRERLSKRKPTSAEPGTPSARSGKQTSGPGQVSSQPGTTSRSVSNPHGQPHRNLECSNLASHGLPARTTTNSYINTPSKWTASSSHEKLEKKPWEIGLLNMKTSSSSSFVPKWRKDISASTPSLAGNSLGPGRETVV</sequence>
<proteinExistence type="predicted"/>
<feature type="region of interest" description="Disordered" evidence="1">
    <location>
        <begin position="624"/>
        <end position="643"/>
    </location>
</feature>
<feature type="compositionally biased region" description="Low complexity" evidence="1">
    <location>
        <begin position="1109"/>
        <end position="1122"/>
    </location>
</feature>
<feature type="region of interest" description="Disordered" evidence="1">
    <location>
        <begin position="678"/>
        <end position="706"/>
    </location>
</feature>
<feature type="region of interest" description="Disordered" evidence="1">
    <location>
        <begin position="224"/>
        <end position="318"/>
    </location>
</feature>
<accession>A0AAE1CX08</accession>
<name>A0AAE1CX08_9GAST</name>
<feature type="compositionally biased region" description="Basic residues" evidence="1">
    <location>
        <begin position="1286"/>
        <end position="1301"/>
    </location>
</feature>
<feature type="compositionally biased region" description="Polar residues" evidence="1">
    <location>
        <begin position="1310"/>
        <end position="1338"/>
    </location>
</feature>
<comment type="caution">
    <text evidence="2">The sequence shown here is derived from an EMBL/GenBank/DDBJ whole genome shotgun (WGS) entry which is preliminary data.</text>
</comment>
<evidence type="ECO:0000313" key="3">
    <source>
        <dbReference type="Proteomes" id="UP001283361"/>
    </source>
</evidence>
<reference evidence="2" key="1">
    <citation type="journal article" date="2023" name="G3 (Bethesda)">
        <title>A reference genome for the long-term kleptoplast-retaining sea slug Elysia crispata morphotype clarki.</title>
        <authorList>
            <person name="Eastman K.E."/>
            <person name="Pendleton A.L."/>
            <person name="Shaikh M.A."/>
            <person name="Suttiyut T."/>
            <person name="Ogas R."/>
            <person name="Tomko P."/>
            <person name="Gavelis G."/>
            <person name="Widhalm J.R."/>
            <person name="Wisecaver J.H."/>
        </authorList>
    </citation>
    <scope>NUCLEOTIDE SEQUENCE</scope>
    <source>
        <strain evidence="2">ECLA1</strain>
    </source>
</reference>
<dbReference type="EMBL" id="JAWDGP010006371">
    <property type="protein sequence ID" value="KAK3742194.1"/>
    <property type="molecule type" value="Genomic_DNA"/>
</dbReference>